<sequence>MNDDHPSIDEAYAAHLRLERRFKDAMAAFDAEIAAKRTGHDAYRHAEGLCRRLAESAGALQARIDDIVGKL</sequence>
<dbReference type="Proteomes" id="UP000073923">
    <property type="component" value="Unassembled WGS sequence"/>
</dbReference>
<evidence type="ECO:0000313" key="2">
    <source>
        <dbReference type="Proteomes" id="UP000073923"/>
    </source>
</evidence>
<dbReference type="AlphaFoldDB" id="A0A147IVX2"/>
<proteinExistence type="predicted"/>
<accession>A0A147IVX2</accession>
<dbReference type="EMBL" id="LDTF01000020">
    <property type="protein sequence ID" value="KTT99862.1"/>
    <property type="molecule type" value="Genomic_DNA"/>
</dbReference>
<dbReference type="PATRIC" id="fig|172044.3.peg.859"/>
<name>A0A147IVX2_9SPHN</name>
<reference evidence="1 2" key="1">
    <citation type="journal article" date="2016" name="Front. Microbiol.">
        <title>Genomic Resource of Rice Seed Associated Bacteria.</title>
        <authorList>
            <person name="Midha S."/>
            <person name="Bansal K."/>
            <person name="Sharma S."/>
            <person name="Kumar N."/>
            <person name="Patil P.P."/>
            <person name="Chaudhry V."/>
            <person name="Patil P.B."/>
        </authorList>
    </citation>
    <scope>NUCLEOTIDE SEQUENCE [LARGE SCALE GENOMIC DNA]</scope>
    <source>
        <strain evidence="1 2">NS355</strain>
    </source>
</reference>
<comment type="caution">
    <text evidence="1">The sequence shown here is derived from an EMBL/GenBank/DDBJ whole genome shotgun (WGS) entry which is preliminary data.</text>
</comment>
<evidence type="ECO:0000313" key="1">
    <source>
        <dbReference type="EMBL" id="KTT99862.1"/>
    </source>
</evidence>
<gene>
    <name evidence="1" type="ORF">NS355_05625</name>
</gene>
<organism evidence="1 2">
    <name type="scientific">Sphingomonas yabuuchiae</name>
    <dbReference type="NCBI Taxonomy" id="172044"/>
    <lineage>
        <taxon>Bacteria</taxon>
        <taxon>Pseudomonadati</taxon>
        <taxon>Pseudomonadota</taxon>
        <taxon>Alphaproteobacteria</taxon>
        <taxon>Sphingomonadales</taxon>
        <taxon>Sphingomonadaceae</taxon>
        <taxon>Sphingomonas</taxon>
    </lineage>
</organism>
<protein>
    <submittedName>
        <fullName evidence="1">Uncharacterized protein</fullName>
    </submittedName>
</protein>